<accession>A0A2P5AC04</accession>
<evidence type="ECO:0000313" key="1">
    <source>
        <dbReference type="EMBL" id="PON34069.1"/>
    </source>
</evidence>
<organism evidence="1 2">
    <name type="scientific">Parasponia andersonii</name>
    <name type="common">Sponia andersonii</name>
    <dbReference type="NCBI Taxonomy" id="3476"/>
    <lineage>
        <taxon>Eukaryota</taxon>
        <taxon>Viridiplantae</taxon>
        <taxon>Streptophyta</taxon>
        <taxon>Embryophyta</taxon>
        <taxon>Tracheophyta</taxon>
        <taxon>Spermatophyta</taxon>
        <taxon>Magnoliopsida</taxon>
        <taxon>eudicotyledons</taxon>
        <taxon>Gunneridae</taxon>
        <taxon>Pentapetalae</taxon>
        <taxon>rosids</taxon>
        <taxon>fabids</taxon>
        <taxon>Rosales</taxon>
        <taxon>Cannabaceae</taxon>
        <taxon>Parasponia</taxon>
    </lineage>
</organism>
<sequence>MPLVLQLLSTSDISDAAQDSEPALASAPEIQREGLQATFFGIFLSSSLALSRHLLSSLPTVYEKSCPIFSFFGCLALFLTASCTFNL</sequence>
<comment type="caution">
    <text evidence="1">The sequence shown here is derived from an EMBL/GenBank/DDBJ whole genome shotgun (WGS) entry which is preliminary data.</text>
</comment>
<evidence type="ECO:0000313" key="2">
    <source>
        <dbReference type="Proteomes" id="UP000237105"/>
    </source>
</evidence>
<reference evidence="2" key="1">
    <citation type="submission" date="2016-06" db="EMBL/GenBank/DDBJ databases">
        <title>Parallel loss of symbiosis genes in relatives of nitrogen-fixing non-legume Parasponia.</title>
        <authorList>
            <person name="Van Velzen R."/>
            <person name="Holmer R."/>
            <person name="Bu F."/>
            <person name="Rutten L."/>
            <person name="Van Zeijl A."/>
            <person name="Liu W."/>
            <person name="Santuari L."/>
            <person name="Cao Q."/>
            <person name="Sharma T."/>
            <person name="Shen D."/>
            <person name="Roswanjaya Y."/>
            <person name="Wardhani T."/>
            <person name="Kalhor M.S."/>
            <person name="Jansen J."/>
            <person name="Van den Hoogen J."/>
            <person name="Gungor B."/>
            <person name="Hartog M."/>
            <person name="Hontelez J."/>
            <person name="Verver J."/>
            <person name="Yang W.-C."/>
            <person name="Schijlen E."/>
            <person name="Repin R."/>
            <person name="Schilthuizen M."/>
            <person name="Schranz E."/>
            <person name="Heidstra R."/>
            <person name="Miyata K."/>
            <person name="Fedorova E."/>
            <person name="Kohlen W."/>
            <person name="Bisseling T."/>
            <person name="Smit S."/>
            <person name="Geurts R."/>
        </authorList>
    </citation>
    <scope>NUCLEOTIDE SEQUENCE [LARGE SCALE GENOMIC DNA]</scope>
    <source>
        <strain evidence="2">cv. WU1-14</strain>
    </source>
</reference>
<keyword evidence="2" id="KW-1185">Reference proteome</keyword>
<dbReference type="Proteomes" id="UP000237105">
    <property type="component" value="Unassembled WGS sequence"/>
</dbReference>
<protein>
    <submittedName>
        <fullName evidence="1">Uncharacterized protein</fullName>
    </submittedName>
</protein>
<name>A0A2P5AC04_PARAD</name>
<proteinExistence type="predicted"/>
<dbReference type="AlphaFoldDB" id="A0A2P5AC04"/>
<dbReference type="EMBL" id="JXTB01000682">
    <property type="protein sequence ID" value="PON34069.1"/>
    <property type="molecule type" value="Genomic_DNA"/>
</dbReference>
<gene>
    <name evidence="1" type="ORF">PanWU01x14_347310</name>
</gene>